<reference evidence="18" key="3">
    <citation type="submission" date="2025-09" db="UniProtKB">
        <authorList>
            <consortium name="Ensembl"/>
        </authorList>
    </citation>
    <scope>IDENTIFICATION</scope>
</reference>
<dbReference type="GO" id="GO:0005829">
    <property type="term" value="C:cytosol"/>
    <property type="evidence" value="ECO:0007669"/>
    <property type="project" value="Ensembl"/>
</dbReference>
<evidence type="ECO:0000256" key="7">
    <source>
        <dbReference type="ARBA" id="ARBA00022771"/>
    </source>
</evidence>
<dbReference type="SUPFAM" id="SSF57667">
    <property type="entry name" value="beta-beta-alpha zinc fingers"/>
    <property type="match status" value="1"/>
</dbReference>
<keyword evidence="19" id="KW-1185">Reference proteome</keyword>
<feature type="region of interest" description="Disordered" evidence="15">
    <location>
        <begin position="278"/>
        <end position="306"/>
    </location>
</feature>
<dbReference type="InterPro" id="IPR022755">
    <property type="entry name" value="Znf_C2H2_jaz"/>
</dbReference>
<dbReference type="EMBL" id="AGTP01040491">
    <property type="status" value="NOT_ANNOTATED_CDS"/>
    <property type="molecule type" value="Genomic_DNA"/>
</dbReference>
<dbReference type="Proteomes" id="UP000005215">
    <property type="component" value="Unassembled WGS sequence"/>
</dbReference>
<evidence type="ECO:0000256" key="8">
    <source>
        <dbReference type="ARBA" id="ARBA00022833"/>
    </source>
</evidence>
<dbReference type="InterPro" id="IPR036869">
    <property type="entry name" value="J_dom_sf"/>
</dbReference>
<evidence type="ECO:0000256" key="13">
    <source>
        <dbReference type="ARBA" id="ARBA00074367"/>
    </source>
</evidence>
<dbReference type="InterPro" id="IPR001623">
    <property type="entry name" value="DnaJ_domain"/>
</dbReference>
<dbReference type="GeneTree" id="ENSGT00510000047097"/>
<reference evidence="18" key="2">
    <citation type="submission" date="2025-08" db="UniProtKB">
        <authorList>
            <consortium name="Ensembl"/>
        </authorList>
    </citation>
    <scope>IDENTIFICATION</scope>
</reference>
<dbReference type="Gene3D" id="3.30.160.60">
    <property type="entry name" value="Classic Zinc Finger"/>
    <property type="match status" value="1"/>
</dbReference>
<dbReference type="SMART" id="SM00271">
    <property type="entry name" value="DnaJ"/>
    <property type="match status" value="1"/>
</dbReference>
<organism evidence="18 19">
    <name type="scientific">Ictidomys tridecemlineatus</name>
    <name type="common">Thirteen-lined ground squirrel</name>
    <name type="synonym">Spermophilus tridecemlineatus</name>
    <dbReference type="NCBI Taxonomy" id="43179"/>
    <lineage>
        <taxon>Eukaryota</taxon>
        <taxon>Metazoa</taxon>
        <taxon>Chordata</taxon>
        <taxon>Craniata</taxon>
        <taxon>Vertebrata</taxon>
        <taxon>Euteleostomi</taxon>
        <taxon>Mammalia</taxon>
        <taxon>Eutheria</taxon>
        <taxon>Euarchontoglires</taxon>
        <taxon>Glires</taxon>
        <taxon>Rodentia</taxon>
        <taxon>Sciuromorpha</taxon>
        <taxon>Sciuridae</taxon>
        <taxon>Xerinae</taxon>
        <taxon>Marmotini</taxon>
        <taxon>Ictidomys</taxon>
    </lineage>
</organism>
<evidence type="ECO:0000256" key="9">
    <source>
        <dbReference type="ARBA" id="ARBA00023186"/>
    </source>
</evidence>
<protein>
    <recommendedName>
        <fullName evidence="13">DnaJ homolog subfamily C member 21</fullName>
    </recommendedName>
</protein>
<evidence type="ECO:0000313" key="18">
    <source>
        <dbReference type="Ensembl" id="ENSSTOP00000008622.3"/>
    </source>
</evidence>
<feature type="compositionally biased region" description="Basic residues" evidence="15">
    <location>
        <begin position="426"/>
        <end position="435"/>
    </location>
</feature>
<dbReference type="PANTHER" id="PTHR44029">
    <property type="entry name" value="DNAJ HOMOLOG SUBFAMILY C MEMBER 21"/>
    <property type="match status" value="1"/>
</dbReference>
<keyword evidence="4" id="KW-0597">Phosphoprotein</keyword>
<keyword evidence="9" id="KW-0143">Chaperone</keyword>
<feature type="domain" description="J" evidence="16">
    <location>
        <begin position="3"/>
        <end position="69"/>
    </location>
</feature>
<dbReference type="InParanoid" id="I3MDV8"/>
<sequence length="503" mass="58859">MKCHYEALGVRRDASEEELKKAYRKLALKWHPDKNLDNAAEAAEQFKLIQAAYDVLSDPQERAWYDNHREALLKGGLDGEYQDDSLDLLHYFTVTCYSGYGDDEKGFYTVYRSVFEMIAKEELESVLEENVEDFPTFGDSQSDYDTVVHPFYAYWQSFCTQKNFAWKEEYDTRQASNRWEKRAMEKENKKIRDKARKEKNELVRQLVAFIRKRDKRVQAHRKLVEEQNAEKARKAEEMRRQQKLKQAKLAEQYREQSWMTVADLEKELREMEARYEKEFGDGSDDNEMEQHELKDGQDGKDSDEAEDTELYDDLYCPACDKSFKTEKAMKNHEKSKKHREMVALLKQQLEEEEENFSGSHIDENLLNANSEEEIEDTPKQKYFLILNFTRYIYSAKELEDSPQENVNVTETIEPCDDPKSEAKSVPKPKGKKTKDVKKSVKIPAEPQILSDVLISCTTCHSEFPSRNKLFDHLKATGHARAPPSSSLTSVTSSRSKKEKRKNR</sequence>
<dbReference type="HOGENOM" id="CLU_009539_1_0_1"/>
<dbReference type="Pfam" id="PF00226">
    <property type="entry name" value="DnaJ"/>
    <property type="match status" value="1"/>
</dbReference>
<evidence type="ECO:0000256" key="4">
    <source>
        <dbReference type="ARBA" id="ARBA00022553"/>
    </source>
</evidence>
<evidence type="ECO:0000256" key="6">
    <source>
        <dbReference type="ARBA" id="ARBA00022737"/>
    </source>
</evidence>
<name>I3MDV8_ICTTR</name>
<evidence type="ECO:0000256" key="5">
    <source>
        <dbReference type="ARBA" id="ARBA00022723"/>
    </source>
</evidence>
<dbReference type="Pfam" id="PF12171">
    <property type="entry name" value="zf-C2H2_jaz"/>
    <property type="match status" value="1"/>
</dbReference>
<evidence type="ECO:0000256" key="15">
    <source>
        <dbReference type="SAM" id="MobiDB-lite"/>
    </source>
</evidence>
<evidence type="ECO:0000256" key="2">
    <source>
        <dbReference type="ARBA" id="ARBA00004604"/>
    </source>
</evidence>
<dbReference type="FunFam" id="3.30.160.60:FF:001809">
    <property type="entry name" value="dnaJ homolog subfamily C member 21 isoform X1"/>
    <property type="match status" value="1"/>
</dbReference>
<gene>
    <name evidence="18" type="primary">DNAJC21</name>
</gene>
<dbReference type="InterPro" id="IPR036236">
    <property type="entry name" value="Znf_C2H2_sf"/>
</dbReference>
<dbReference type="Pfam" id="PF21884">
    <property type="entry name" value="ZUO1-like_ZHD"/>
    <property type="match status" value="1"/>
</dbReference>
<keyword evidence="6" id="KW-0677">Repeat</keyword>
<dbReference type="PROSITE" id="PS00028">
    <property type="entry name" value="ZINC_FINGER_C2H2_1"/>
    <property type="match status" value="2"/>
</dbReference>
<keyword evidence="5" id="KW-0479">Metal-binding</keyword>
<evidence type="ECO:0000313" key="19">
    <source>
        <dbReference type="Proteomes" id="UP000005215"/>
    </source>
</evidence>
<accession>I3MDV8</accession>
<dbReference type="PROSITE" id="PS50157">
    <property type="entry name" value="ZINC_FINGER_C2H2_2"/>
    <property type="match status" value="2"/>
</dbReference>
<dbReference type="PRINTS" id="PR00625">
    <property type="entry name" value="JDOMAIN"/>
</dbReference>
<feature type="region of interest" description="Disordered" evidence="15">
    <location>
        <begin position="474"/>
        <end position="503"/>
    </location>
</feature>
<dbReference type="FunFam" id="1.10.287.110:FF:000046">
    <property type="entry name" value="dnaJ homolog subfamily C member 21"/>
    <property type="match status" value="1"/>
</dbReference>
<dbReference type="GO" id="GO:0005730">
    <property type="term" value="C:nucleolus"/>
    <property type="evidence" value="ECO:0007669"/>
    <property type="project" value="UniProtKB-SubCell"/>
</dbReference>
<dbReference type="FunCoup" id="I3MDV8">
    <property type="interactions" value="3028"/>
</dbReference>
<keyword evidence="3" id="KW-0963">Cytoplasm</keyword>
<evidence type="ECO:0000256" key="10">
    <source>
        <dbReference type="ARBA" id="ARBA00023242"/>
    </source>
</evidence>
<dbReference type="InterPro" id="IPR018253">
    <property type="entry name" value="DnaJ_domain_CS"/>
</dbReference>
<comment type="subcellular location">
    <subcellularLocation>
        <location evidence="1">Cytoplasm</location>
    </subcellularLocation>
    <subcellularLocation>
        <location evidence="2">Nucleus</location>
        <location evidence="2">Nucleolus</location>
    </subcellularLocation>
</comment>
<feature type="compositionally biased region" description="Basic residues" evidence="15">
    <location>
        <begin position="494"/>
        <end position="503"/>
    </location>
</feature>
<feature type="region of interest" description="Disordered" evidence="15">
    <location>
        <begin position="412"/>
        <end position="438"/>
    </location>
</feature>
<dbReference type="SMART" id="SM00451">
    <property type="entry name" value="ZnF_U1"/>
    <property type="match status" value="1"/>
</dbReference>
<reference evidence="19" key="1">
    <citation type="submission" date="2011-11" db="EMBL/GenBank/DDBJ databases">
        <title>The Draft Genome of Spermophilus tridecemlineatus.</title>
        <authorList>
            <consortium name="The Broad Institute Genome Assembly &amp; Analysis Group"/>
            <consortium name="Computational R&amp;D Group"/>
            <consortium name="and Sequencing Platform"/>
            <person name="Di Palma F."/>
            <person name="Alfoldi J."/>
            <person name="Johnson J."/>
            <person name="Berlin A."/>
            <person name="Gnerre S."/>
            <person name="Jaffe D."/>
            <person name="MacCallum I."/>
            <person name="Young S."/>
            <person name="Walker B.J."/>
            <person name="Lindblad-Toh K."/>
        </authorList>
    </citation>
    <scope>NUCLEOTIDE SEQUENCE [LARGE SCALE GENOMIC DNA]</scope>
</reference>
<dbReference type="eggNOG" id="KOG0714">
    <property type="taxonomic scope" value="Eukaryota"/>
</dbReference>
<proteinExistence type="predicted"/>
<feature type="compositionally biased region" description="Low complexity" evidence="15">
    <location>
        <begin position="484"/>
        <end position="493"/>
    </location>
</feature>
<dbReference type="GO" id="GO:0003676">
    <property type="term" value="F:nucleic acid binding"/>
    <property type="evidence" value="ECO:0007669"/>
    <property type="project" value="InterPro"/>
</dbReference>
<dbReference type="Gene3D" id="1.10.287.110">
    <property type="entry name" value="DnaJ domain"/>
    <property type="match status" value="1"/>
</dbReference>
<evidence type="ECO:0000256" key="14">
    <source>
        <dbReference type="PROSITE-ProRule" id="PRU00042"/>
    </source>
</evidence>
<comment type="function">
    <text evidence="11">May act as a co-chaperone for HSP70. May play a role in ribosomal RNA (rRNA) biogenesis, possibly in the maturation of the 60S subunit. Binds the precursor 45S rRNA.</text>
</comment>
<dbReference type="InterPro" id="IPR054076">
    <property type="entry name" value="ZUO1-like_ZHD"/>
</dbReference>
<dbReference type="InterPro" id="IPR013087">
    <property type="entry name" value="Znf_C2H2_type"/>
</dbReference>
<dbReference type="PANTHER" id="PTHR44029:SF1">
    <property type="entry name" value="DNAJ HOMOLOG SUBFAMILY C MEMBER 21"/>
    <property type="match status" value="1"/>
</dbReference>
<dbReference type="STRING" id="43179.ENSSTOP00000008622"/>
<dbReference type="AlphaFoldDB" id="I3MDV8"/>
<evidence type="ECO:0000259" key="16">
    <source>
        <dbReference type="PROSITE" id="PS50076"/>
    </source>
</evidence>
<dbReference type="PROSITE" id="PS00636">
    <property type="entry name" value="DNAJ_1"/>
    <property type="match status" value="1"/>
</dbReference>
<dbReference type="SUPFAM" id="SSF46565">
    <property type="entry name" value="Chaperone J-domain"/>
    <property type="match status" value="1"/>
</dbReference>
<dbReference type="InterPro" id="IPR051964">
    <property type="entry name" value="Chaperone_stress_response"/>
</dbReference>
<keyword evidence="10" id="KW-0539">Nucleus</keyword>
<dbReference type="eggNOG" id="KOG0717">
    <property type="taxonomic scope" value="Eukaryota"/>
</dbReference>
<keyword evidence="7 14" id="KW-0863">Zinc-finger</keyword>
<evidence type="ECO:0000256" key="3">
    <source>
        <dbReference type="ARBA" id="ARBA00022490"/>
    </source>
</evidence>
<keyword evidence="8" id="KW-0862">Zinc</keyword>
<evidence type="ECO:0000256" key="11">
    <source>
        <dbReference type="ARBA" id="ARBA00054740"/>
    </source>
</evidence>
<feature type="domain" description="C2H2-type" evidence="17">
    <location>
        <begin position="314"/>
        <end position="338"/>
    </location>
</feature>
<dbReference type="InterPro" id="IPR003604">
    <property type="entry name" value="Matrin/U1-like-C_Znf_C2H2"/>
</dbReference>
<dbReference type="Ensembl" id="ENSSTOT00000009612.3">
    <property type="protein sequence ID" value="ENSSTOP00000008622.3"/>
    <property type="gene ID" value="ENSSTOG00000009616.3"/>
</dbReference>
<feature type="compositionally biased region" description="Basic and acidic residues" evidence="15">
    <location>
        <begin position="288"/>
        <end position="302"/>
    </location>
</feature>
<dbReference type="SMART" id="SM00355">
    <property type="entry name" value="ZnF_C2H2"/>
    <property type="match status" value="2"/>
</dbReference>
<comment type="subunit">
    <text evidence="12">Interacts with HSPA8, PA2G4 and ZNF622.</text>
</comment>
<dbReference type="CDD" id="cd06257">
    <property type="entry name" value="DnaJ"/>
    <property type="match status" value="1"/>
</dbReference>
<feature type="domain" description="C2H2-type" evidence="17">
    <location>
        <begin position="454"/>
        <end position="483"/>
    </location>
</feature>
<dbReference type="GO" id="GO:0008270">
    <property type="term" value="F:zinc ion binding"/>
    <property type="evidence" value="ECO:0007669"/>
    <property type="project" value="UniProtKB-KW"/>
</dbReference>
<evidence type="ECO:0000259" key="17">
    <source>
        <dbReference type="PROSITE" id="PS50157"/>
    </source>
</evidence>
<dbReference type="PROSITE" id="PS50076">
    <property type="entry name" value="DNAJ_2"/>
    <property type="match status" value="1"/>
</dbReference>
<evidence type="ECO:0000256" key="12">
    <source>
        <dbReference type="ARBA" id="ARBA00065794"/>
    </source>
</evidence>
<evidence type="ECO:0000256" key="1">
    <source>
        <dbReference type="ARBA" id="ARBA00004496"/>
    </source>
</evidence>